<dbReference type="Proteomes" id="UP000271683">
    <property type="component" value="Unassembled WGS sequence"/>
</dbReference>
<evidence type="ECO:0000313" key="2">
    <source>
        <dbReference type="Proteomes" id="UP000271683"/>
    </source>
</evidence>
<comment type="caution">
    <text evidence="1">The sequence shown here is derived from an EMBL/GenBank/DDBJ whole genome shotgun (WGS) entry which is preliminary data.</text>
</comment>
<accession>A0A3N1GI09</accession>
<sequence>MGRANDGVSVLALEVDGRARPGLAVHVAVDGRLLLRQRDQAILFARVHQDRAGVEYLITGRFRSLIAPMRSVQAEAIANADS</sequence>
<dbReference type="EMBL" id="RJKL01000001">
    <property type="protein sequence ID" value="ROP29922.1"/>
    <property type="molecule type" value="Genomic_DNA"/>
</dbReference>
<organism evidence="1 2">
    <name type="scientific">Couchioplanes caeruleus</name>
    <dbReference type="NCBI Taxonomy" id="56438"/>
    <lineage>
        <taxon>Bacteria</taxon>
        <taxon>Bacillati</taxon>
        <taxon>Actinomycetota</taxon>
        <taxon>Actinomycetes</taxon>
        <taxon>Micromonosporales</taxon>
        <taxon>Micromonosporaceae</taxon>
        <taxon>Couchioplanes</taxon>
    </lineage>
</organism>
<proteinExistence type="predicted"/>
<dbReference type="AlphaFoldDB" id="A0A3N1GI09"/>
<evidence type="ECO:0000313" key="1">
    <source>
        <dbReference type="EMBL" id="ROP29922.1"/>
    </source>
</evidence>
<reference evidence="1 2" key="1">
    <citation type="submission" date="2018-11" db="EMBL/GenBank/DDBJ databases">
        <title>Sequencing the genomes of 1000 actinobacteria strains.</title>
        <authorList>
            <person name="Klenk H.-P."/>
        </authorList>
    </citation>
    <scope>NUCLEOTIDE SEQUENCE [LARGE SCALE GENOMIC DNA]</scope>
    <source>
        <strain evidence="1 2">DSM 43634</strain>
    </source>
</reference>
<name>A0A3N1GI09_9ACTN</name>
<gene>
    <name evidence="1" type="ORF">EDD30_2749</name>
</gene>
<protein>
    <submittedName>
        <fullName evidence="1">Uncharacterized protein</fullName>
    </submittedName>
</protein>